<dbReference type="EMBL" id="LBUP01000001">
    <property type="protein sequence ID" value="KKQ67496.1"/>
    <property type="molecule type" value="Genomic_DNA"/>
</dbReference>
<keyword evidence="1" id="KW-0812">Transmembrane</keyword>
<name>A0A0G0MRD8_9BACT</name>
<evidence type="ECO:0000259" key="2">
    <source>
        <dbReference type="PROSITE" id="PS50853"/>
    </source>
</evidence>
<dbReference type="CDD" id="cd00063">
    <property type="entry name" value="FN3"/>
    <property type="match status" value="1"/>
</dbReference>
<dbReference type="Gene3D" id="2.60.40.10">
    <property type="entry name" value="Immunoglobulins"/>
    <property type="match status" value="1"/>
</dbReference>
<feature type="domain" description="Fibronectin type-III" evidence="2">
    <location>
        <begin position="46"/>
        <end position="135"/>
    </location>
</feature>
<accession>A0A0G0MRD8</accession>
<dbReference type="SUPFAM" id="SSF63446">
    <property type="entry name" value="Type I dockerin domain"/>
    <property type="match status" value="1"/>
</dbReference>
<proteinExistence type="predicted"/>
<dbReference type="GO" id="GO:0046872">
    <property type="term" value="F:metal ion binding"/>
    <property type="evidence" value="ECO:0007669"/>
    <property type="project" value="InterPro"/>
</dbReference>
<dbReference type="InterPro" id="IPR003961">
    <property type="entry name" value="FN3_dom"/>
</dbReference>
<comment type="caution">
    <text evidence="3">The sequence shown here is derived from an EMBL/GenBank/DDBJ whole genome shotgun (WGS) entry which is preliminary data.</text>
</comment>
<dbReference type="Pfam" id="PF00404">
    <property type="entry name" value="Dockerin_1"/>
    <property type="match status" value="1"/>
</dbReference>
<evidence type="ECO:0000313" key="3">
    <source>
        <dbReference type="EMBL" id="KKQ67496.1"/>
    </source>
</evidence>
<feature type="transmembrane region" description="Helical" evidence="1">
    <location>
        <begin position="12"/>
        <end position="33"/>
    </location>
</feature>
<dbReference type="InterPro" id="IPR008963">
    <property type="entry name" value="Purple_acid_Pase-like_N"/>
</dbReference>
<dbReference type="GO" id="GO:0003993">
    <property type="term" value="F:acid phosphatase activity"/>
    <property type="evidence" value="ECO:0007669"/>
    <property type="project" value="InterPro"/>
</dbReference>
<dbReference type="SUPFAM" id="SSF49363">
    <property type="entry name" value="Purple acid phosphatase, N-terminal domain"/>
    <property type="match status" value="1"/>
</dbReference>
<dbReference type="CDD" id="cd14256">
    <property type="entry name" value="Dockerin_I"/>
    <property type="match status" value="1"/>
</dbReference>
<protein>
    <recommendedName>
        <fullName evidence="2">Fibronectin type-III domain-containing protein</fullName>
    </recommendedName>
</protein>
<dbReference type="InterPro" id="IPR036439">
    <property type="entry name" value="Dockerin_dom_sf"/>
</dbReference>
<dbReference type="PROSITE" id="PS00018">
    <property type="entry name" value="EF_HAND_1"/>
    <property type="match status" value="1"/>
</dbReference>
<sequence>MRRLSISNIKIPTLLGLALLFTATFLGVAIYLYNQEVDKKIRTSLEPQNINIINITDTGATIYWQTKVETTGIIHFGQTTKLNQGQQEDQDGRQTKKTHFITINGLDSETKYNFKIKNGNFTFPAETLNFTTAKADQKTLTVAKPLTGKVVEPNLEPAEEGMVFLEIPGASKAGSPISSAGNFIIPLANLYTEDLKSRFEIKDGTEGKLTIIKDNLISEVKIRLPQPESFPPIILGQNSDFSQILAKKEGAKNNLDLNNDGKVNSVDLSIVILNLNKRGKNSADVNNDRVVDQKDIDLIKQALQ</sequence>
<dbReference type="InterPro" id="IPR018247">
    <property type="entry name" value="EF_Hand_1_Ca_BS"/>
</dbReference>
<dbReference type="Proteomes" id="UP000034235">
    <property type="component" value="Unassembled WGS sequence"/>
</dbReference>
<evidence type="ECO:0000313" key="4">
    <source>
        <dbReference type="Proteomes" id="UP000034235"/>
    </source>
</evidence>
<reference evidence="3 4" key="1">
    <citation type="journal article" date="2015" name="Nature">
        <title>rRNA introns, odd ribosomes, and small enigmatic genomes across a large radiation of phyla.</title>
        <authorList>
            <person name="Brown C.T."/>
            <person name="Hug L.A."/>
            <person name="Thomas B.C."/>
            <person name="Sharon I."/>
            <person name="Castelle C.J."/>
            <person name="Singh A."/>
            <person name="Wilkins M.J."/>
            <person name="Williams K.H."/>
            <person name="Banfield J.F."/>
        </authorList>
    </citation>
    <scope>NUCLEOTIDE SEQUENCE [LARGE SCALE GENOMIC DNA]</scope>
</reference>
<gene>
    <name evidence="3" type="ORF">US86_C0001G0423</name>
</gene>
<keyword evidence="1" id="KW-0472">Membrane</keyword>
<dbReference type="GO" id="GO:0000272">
    <property type="term" value="P:polysaccharide catabolic process"/>
    <property type="evidence" value="ECO:0007669"/>
    <property type="project" value="InterPro"/>
</dbReference>
<organism evidence="3 4">
    <name type="scientific">Candidatus Daviesbacteria bacterium GW2011_GWA2_38_24</name>
    <dbReference type="NCBI Taxonomy" id="1618422"/>
    <lineage>
        <taxon>Bacteria</taxon>
        <taxon>Candidatus Daviesiibacteriota</taxon>
    </lineage>
</organism>
<dbReference type="InterPro" id="IPR013783">
    <property type="entry name" value="Ig-like_fold"/>
</dbReference>
<keyword evidence="1" id="KW-1133">Transmembrane helix</keyword>
<dbReference type="GO" id="GO:0004553">
    <property type="term" value="F:hydrolase activity, hydrolyzing O-glycosyl compounds"/>
    <property type="evidence" value="ECO:0007669"/>
    <property type="project" value="InterPro"/>
</dbReference>
<dbReference type="PROSITE" id="PS50853">
    <property type="entry name" value="FN3"/>
    <property type="match status" value="1"/>
</dbReference>
<dbReference type="AlphaFoldDB" id="A0A0G0MRD8"/>
<dbReference type="InterPro" id="IPR002105">
    <property type="entry name" value="Dockerin_1_rpt"/>
</dbReference>
<dbReference type="Gene3D" id="1.10.1330.10">
    <property type="entry name" value="Dockerin domain"/>
    <property type="match status" value="1"/>
</dbReference>
<evidence type="ECO:0000256" key="1">
    <source>
        <dbReference type="SAM" id="Phobius"/>
    </source>
</evidence>